<evidence type="ECO:0000313" key="2">
    <source>
        <dbReference type="Proteomes" id="UP000826212"/>
    </source>
</evidence>
<dbReference type="EMBL" id="CP081303">
    <property type="protein sequence ID" value="QZE15380.1"/>
    <property type="molecule type" value="Genomic_DNA"/>
</dbReference>
<keyword evidence="2" id="KW-1185">Reference proteome</keyword>
<name>A0AC61NPF9_9BACT</name>
<protein>
    <submittedName>
        <fullName evidence="1">Uncharacterized protein</fullName>
    </submittedName>
</protein>
<sequence>MKIRNRIHLISIIIMTMLLTTPSFSKEKTKVACIGNSVTFGATIKDRDHDNYPTQLQEMLGDSFLVGNFGHSGARLMQKGPNPYIQTEAYQKALQFHADIFVIHLGLNDTDPRNWPHYRDRFVSDFYALIDTLKASSHHPNPQFYICKESPVLGLKTFIPLGRIAWYDQIVETTTHIASQRDIPVIDFYSPLVSRPDLLTDGLHPNGKGATLLAHEVAKYVGNQFPALTLPSIFQDGMVLQRNQPIHLWGEATPKEEVKIKFLGERYQTKTRENGKWSIYLPKQKVEKDQEMTISTSKKQIHIKEISIGDVWLCSGQSNMSFPLRSSQHGEKAIQKATNENIHIYSMETAHPTNNTA</sequence>
<evidence type="ECO:0000313" key="1">
    <source>
        <dbReference type="EMBL" id="QZE15380.1"/>
    </source>
</evidence>
<proteinExistence type="predicted"/>
<accession>A0AC61NPF9</accession>
<gene>
    <name evidence="1" type="ORF">K4L44_05985</name>
</gene>
<dbReference type="Proteomes" id="UP000826212">
    <property type="component" value="Chromosome"/>
</dbReference>
<organism evidence="1 2">
    <name type="scientific">Halosquirtibacter laminarini</name>
    <dbReference type="NCBI Taxonomy" id="3374600"/>
    <lineage>
        <taxon>Bacteria</taxon>
        <taxon>Pseudomonadati</taxon>
        <taxon>Bacteroidota</taxon>
        <taxon>Bacteroidia</taxon>
        <taxon>Marinilabiliales</taxon>
        <taxon>Prolixibacteraceae</taxon>
        <taxon>Halosquirtibacter</taxon>
    </lineage>
</organism>
<reference evidence="1" key="1">
    <citation type="submission" date="2021-08" db="EMBL/GenBank/DDBJ databases">
        <title>Novel anaerobic bacterium isolated from sea squirt in East Sea, Republic of Korea.</title>
        <authorList>
            <person name="Nguyen T.H."/>
            <person name="Li Z."/>
            <person name="Lee Y.-J."/>
            <person name="Ko J."/>
            <person name="Kim S.-G."/>
        </authorList>
    </citation>
    <scope>NUCLEOTIDE SEQUENCE</scope>
    <source>
        <strain evidence="1">KCTC 25031</strain>
    </source>
</reference>